<name>A0A6M6JXC4_9PSEU</name>
<feature type="region of interest" description="Disordered" evidence="3">
    <location>
        <begin position="1"/>
        <end position="82"/>
    </location>
</feature>
<dbReference type="KEGG" id="pbro:HOP40_35150"/>
<dbReference type="GO" id="GO:0003677">
    <property type="term" value="F:DNA binding"/>
    <property type="evidence" value="ECO:0007669"/>
    <property type="project" value="InterPro"/>
</dbReference>
<dbReference type="EMBL" id="CP053566">
    <property type="protein sequence ID" value="QJY51222.1"/>
    <property type="molecule type" value="Genomic_DNA"/>
</dbReference>
<dbReference type="GO" id="GO:0006260">
    <property type="term" value="P:DNA replication"/>
    <property type="evidence" value="ECO:0007669"/>
    <property type="project" value="UniProtKB-KW"/>
</dbReference>
<evidence type="ECO:0000313" key="4">
    <source>
        <dbReference type="EMBL" id="QJY51209.1"/>
    </source>
</evidence>
<dbReference type="Pfam" id="PF01446">
    <property type="entry name" value="Rep_1"/>
    <property type="match status" value="1"/>
</dbReference>
<proteinExistence type="inferred from homology"/>
<sequence>MAESLQPHLDAPANRRARRFRARIEVAHERKVGHDGDGGRRREPRRPAEPLGRSANKSSPPHSTPEERRERKHAKRRERHSLRYRLRQVTTLKRVKDCGHVSINGEGSGPALRLGVGKGGRIAGFSGLAHCGSVWACPVCSAKIATRRAEELADLMRYALEQGCTASMVTLTMRHNQRQSLADCWEALSKAWARVTSGKQWVSDQATAGLQGWVKAVEVTRGKNGWHVHLHVLMIWRGEISEDMAKHVGGRMHARWTRALQRRGFDSWRDSGGLDVRLATLDPVKGGGLHEYFVKLSHEITGGQAKLARGGGRTPFQLLTEGLATGLADDIERWWEWEKASRGRRQIAWSKGLREWAKVEPEQSDEEIVEEELPGEELLLIRPDSWRALRSHPDRVCELLEAAEAGGFAGAAALLDDWGLAWMVGRSAPPPLTKVQLDAYRAFPRQLEPTA</sequence>
<gene>
    <name evidence="4" type="ORF">HOP40_35080</name>
    <name evidence="5" type="ORF">HOP40_35150</name>
</gene>
<dbReference type="AlphaFoldDB" id="A0A6M6JXC4"/>
<keyword evidence="2" id="KW-0235">DNA replication</keyword>
<comment type="similarity">
    <text evidence="1">Belongs to the Gram-positive plasmids replication protein type 1 family.</text>
</comment>
<dbReference type="RefSeq" id="WP_172170090.1">
    <property type="nucleotide sequence ID" value="NZ_CP053566.1"/>
</dbReference>
<accession>A0A6M6JXC4</accession>
<evidence type="ECO:0000256" key="2">
    <source>
        <dbReference type="ARBA" id="ARBA00022705"/>
    </source>
</evidence>
<organism evidence="4 6">
    <name type="scientific">Pseudonocardia broussonetiae</name>
    <dbReference type="NCBI Taxonomy" id="2736640"/>
    <lineage>
        <taxon>Bacteria</taxon>
        <taxon>Bacillati</taxon>
        <taxon>Actinomycetota</taxon>
        <taxon>Actinomycetes</taxon>
        <taxon>Pseudonocardiales</taxon>
        <taxon>Pseudonocardiaceae</taxon>
        <taxon>Pseudonocardia</taxon>
    </lineage>
</organism>
<evidence type="ECO:0000313" key="6">
    <source>
        <dbReference type="Proteomes" id="UP000505377"/>
    </source>
</evidence>
<dbReference type="KEGG" id="pbro:HOP40_35080"/>
<geneLocation type="plasmid" evidence="4 6">
    <name>unnamed2</name>
</geneLocation>
<evidence type="ECO:0000256" key="3">
    <source>
        <dbReference type="SAM" id="MobiDB-lite"/>
    </source>
</evidence>
<evidence type="ECO:0000256" key="1">
    <source>
        <dbReference type="ARBA" id="ARBA00008909"/>
    </source>
</evidence>
<reference evidence="4 6" key="1">
    <citation type="submission" date="2020-05" db="EMBL/GenBank/DDBJ databases">
        <authorList>
            <person name="Mo P."/>
        </authorList>
    </citation>
    <scope>NUCLEOTIDE SEQUENCE [LARGE SCALE GENOMIC DNA]</scope>
    <source>
        <strain evidence="4 6">Gen01</strain>
        <plasmid evidence="4 6">unnamed2</plasmid>
    </source>
</reference>
<dbReference type="InterPro" id="IPR000989">
    <property type="entry name" value="Rep"/>
</dbReference>
<keyword evidence="6" id="KW-1185">Reference proteome</keyword>
<feature type="compositionally biased region" description="Basic and acidic residues" evidence="3">
    <location>
        <begin position="22"/>
        <end position="48"/>
    </location>
</feature>
<feature type="compositionally biased region" description="Basic residues" evidence="3">
    <location>
        <begin position="70"/>
        <end position="82"/>
    </location>
</feature>
<keyword evidence="4" id="KW-0614">Plasmid</keyword>
<dbReference type="EMBL" id="CP053566">
    <property type="protein sequence ID" value="QJY51209.1"/>
    <property type="molecule type" value="Genomic_DNA"/>
</dbReference>
<protein>
    <submittedName>
        <fullName evidence="4">Protein rep</fullName>
    </submittedName>
</protein>
<dbReference type="Proteomes" id="UP000505377">
    <property type="component" value="Plasmid unnamed2"/>
</dbReference>
<evidence type="ECO:0000313" key="5">
    <source>
        <dbReference type="EMBL" id="QJY51222.1"/>
    </source>
</evidence>